<dbReference type="Proteomes" id="UP000586827">
    <property type="component" value="Unassembled WGS sequence"/>
</dbReference>
<keyword evidence="3" id="KW-1185">Reference proteome</keyword>
<dbReference type="Gene3D" id="3.90.950.20">
    <property type="entry name" value="CinA-like"/>
    <property type="match status" value="1"/>
</dbReference>
<dbReference type="Pfam" id="PF02464">
    <property type="entry name" value="CinA"/>
    <property type="match status" value="1"/>
</dbReference>
<dbReference type="InterPro" id="IPR008136">
    <property type="entry name" value="CinA_C"/>
</dbReference>
<sequence length="70" mass="7819">MDDVLAYAEQLARYAQDGAPAGSVWFAVETESGQQVSHQVFDGEPERVLERTVEFALRMLLYTCHELGGE</sequence>
<protein>
    <recommendedName>
        <fullName evidence="1">CinA C-terminal domain-containing protein</fullName>
    </recommendedName>
</protein>
<accession>A0A849BWC4</accession>
<reference evidence="2 3" key="1">
    <citation type="submission" date="2020-05" db="EMBL/GenBank/DDBJ databases">
        <title>MicrobeNet Type strains.</title>
        <authorList>
            <person name="Nicholson A.C."/>
        </authorList>
    </citation>
    <scope>NUCLEOTIDE SEQUENCE [LARGE SCALE GENOMIC DNA]</scope>
    <source>
        <strain evidence="2 3">JCM 3224</strain>
    </source>
</reference>
<proteinExistence type="predicted"/>
<evidence type="ECO:0000313" key="3">
    <source>
        <dbReference type="Proteomes" id="UP000586827"/>
    </source>
</evidence>
<gene>
    <name evidence="2" type="ORF">HLB23_11725</name>
</gene>
<evidence type="ECO:0000313" key="2">
    <source>
        <dbReference type="EMBL" id="NNH70524.1"/>
    </source>
</evidence>
<dbReference type="SUPFAM" id="SSF142433">
    <property type="entry name" value="CinA-like"/>
    <property type="match status" value="1"/>
</dbReference>
<dbReference type="InterPro" id="IPR036653">
    <property type="entry name" value="CinA-like_C"/>
</dbReference>
<comment type="caution">
    <text evidence="2">The sequence shown here is derived from an EMBL/GenBank/DDBJ whole genome shotgun (WGS) entry which is preliminary data.</text>
</comment>
<organism evidence="2 3">
    <name type="scientific">Nocardia uniformis</name>
    <dbReference type="NCBI Taxonomy" id="53432"/>
    <lineage>
        <taxon>Bacteria</taxon>
        <taxon>Bacillati</taxon>
        <taxon>Actinomycetota</taxon>
        <taxon>Actinomycetes</taxon>
        <taxon>Mycobacteriales</taxon>
        <taxon>Nocardiaceae</taxon>
        <taxon>Nocardia</taxon>
    </lineage>
</organism>
<dbReference type="RefSeq" id="WP_067522808.1">
    <property type="nucleotide sequence ID" value="NZ_JABELX010000004.1"/>
</dbReference>
<name>A0A849BWC4_9NOCA</name>
<dbReference type="AlphaFoldDB" id="A0A849BWC4"/>
<feature type="domain" description="CinA C-terminal" evidence="1">
    <location>
        <begin position="16"/>
        <end position="61"/>
    </location>
</feature>
<evidence type="ECO:0000259" key="1">
    <source>
        <dbReference type="Pfam" id="PF02464"/>
    </source>
</evidence>
<dbReference type="EMBL" id="JABELX010000004">
    <property type="protein sequence ID" value="NNH70524.1"/>
    <property type="molecule type" value="Genomic_DNA"/>
</dbReference>